<evidence type="ECO:0000256" key="2">
    <source>
        <dbReference type="ARBA" id="ARBA00022643"/>
    </source>
</evidence>
<dbReference type="EnsemblBacteria" id="BAC52867">
    <property type="protein sequence ID" value="BAC52867"/>
    <property type="gene ID" value="BAC52867"/>
</dbReference>
<dbReference type="STRING" id="224911.AAV28_35695"/>
<dbReference type="KEGG" id="bja:blr7602"/>
<dbReference type="InterPro" id="IPR036661">
    <property type="entry name" value="Luciferase-like_sf"/>
</dbReference>
<dbReference type="GO" id="GO:0004497">
    <property type="term" value="F:monooxygenase activity"/>
    <property type="evidence" value="ECO:0007669"/>
    <property type="project" value="UniProtKB-KW"/>
</dbReference>
<sequence>MQVICKNFAKLGRTSIIRRALGTERRGTNMAKQIRLNAFAMNCVAHQSPGLWTHPRDRTAEYNRLPYWLDLARTLERGRFDGLFLADVLGVYDVYGNSPDAALRNAAQTPSNEPLLLLSAMAAVTQNLGFGVTSNLSFEPPYPFARRMSTLDHLTEGRIGWNVVTGYLDSAARGAGKDKQTGHDDRYDIADEYMEVVYKLWEGSWEDDAVLRDRARGIFTDPAKVHRVNHEGANYRINNTIHLSEPSPQRTPVLYQAGTSPRGRQFAARHAECVFMSGPSAKIIAPRVSAIRQEAAALGRNPAEILMFNMMTIILGNTEAEAAAKYADYRSHISPEGALALMSGWTGIDFSGYEPDQQVRHVQNDAGRSALDNVTRGDPDRVWTVRDVIEHVGIGGAGPVVVGTPESVADKIEDWFEKTDVDGLNVAFAISPGDFEDIADMLVPELTRRGRYKPEYAKGTLREKLFGAGRARLDTPHPAAGYRVGKTV</sequence>
<dbReference type="InParanoid" id="Q89D43"/>
<reference evidence="9" key="1">
    <citation type="journal article" date="2002" name="DNA Res.">
        <title>Complete genomic sequence of nitrogen-fixing symbiotic bacterium Bradyrhizobium japonicum USDA110.</title>
        <authorList>
            <person name="Kaneko T."/>
            <person name="Nakamura Y."/>
            <person name="Sato S."/>
            <person name="Minamisawa K."/>
            <person name="Uchiumi T."/>
            <person name="Sasamoto S."/>
            <person name="Watanabe A."/>
            <person name="Idesawa K."/>
            <person name="Iriguchi M."/>
            <person name="Kawashima K."/>
            <person name="Kohara M."/>
            <person name="Matsumoto M."/>
            <person name="Shimpo S."/>
            <person name="Tsuruoka H."/>
            <person name="Wada T."/>
            <person name="Yamada M."/>
            <person name="Tabata S."/>
        </authorList>
    </citation>
    <scope>NUCLEOTIDE SEQUENCE [LARGE SCALE GENOMIC DNA]</scope>
    <source>
        <strain evidence="9">JCM 10833 / BCRC 13528 / IAM 13628 / NBRC 14792 / USDA 110</strain>
    </source>
</reference>
<keyword evidence="4" id="KW-0503">Monooxygenase</keyword>
<dbReference type="SUPFAM" id="SSF51679">
    <property type="entry name" value="Bacterial luciferase-like"/>
    <property type="match status" value="1"/>
</dbReference>
<dbReference type="PIRSF" id="PIRSF000337">
    <property type="entry name" value="NTA_MOA"/>
    <property type="match status" value="1"/>
</dbReference>
<proteinExistence type="inferred from homology"/>
<dbReference type="EMBL" id="BA000040">
    <property type="protein sequence ID" value="BAC52867.1"/>
    <property type="molecule type" value="Genomic_DNA"/>
</dbReference>
<keyword evidence="2 6" id="KW-0288">FMN</keyword>
<evidence type="ECO:0000256" key="1">
    <source>
        <dbReference type="ARBA" id="ARBA00022630"/>
    </source>
</evidence>
<dbReference type="AlphaFoldDB" id="Q89D43"/>
<gene>
    <name evidence="8" type="ordered locus">blr7602</name>
</gene>
<feature type="domain" description="Luciferase-like" evidence="7">
    <location>
        <begin position="55"/>
        <end position="419"/>
    </location>
</feature>
<protein>
    <submittedName>
        <fullName evidence="8">Blr7602 protein</fullName>
    </submittedName>
</protein>
<evidence type="ECO:0000313" key="8">
    <source>
        <dbReference type="EMBL" id="BAC52867.1"/>
    </source>
</evidence>
<dbReference type="HOGENOM" id="CLU_022256_0_0_5"/>
<accession>Q89D43</accession>
<feature type="binding site" evidence="6">
    <location>
        <position position="133"/>
    </location>
    <ligand>
        <name>FMN</name>
        <dbReference type="ChEBI" id="CHEBI:58210"/>
    </ligand>
</feature>
<evidence type="ECO:0000256" key="4">
    <source>
        <dbReference type="ARBA" id="ARBA00023033"/>
    </source>
</evidence>
<dbReference type="PANTHER" id="PTHR30011">
    <property type="entry name" value="ALKANESULFONATE MONOOXYGENASE-RELATED"/>
    <property type="match status" value="1"/>
</dbReference>
<dbReference type="PANTHER" id="PTHR30011:SF16">
    <property type="entry name" value="C2H2 FINGER DOMAIN TRANSCRIPTION FACTOR (EUROFUNG)-RELATED"/>
    <property type="match status" value="1"/>
</dbReference>
<feature type="binding site" evidence="6">
    <location>
        <position position="87"/>
    </location>
    <ligand>
        <name>FMN</name>
        <dbReference type="ChEBI" id="CHEBI:58210"/>
    </ligand>
</feature>
<feature type="binding site" evidence="6">
    <location>
        <position position="183"/>
    </location>
    <ligand>
        <name>FMN</name>
        <dbReference type="ChEBI" id="CHEBI:58210"/>
    </ligand>
</feature>
<dbReference type="NCBIfam" id="TIGR03860">
    <property type="entry name" value="FMN_nitrolo"/>
    <property type="match status" value="1"/>
</dbReference>
<dbReference type="PhylomeDB" id="Q89D43"/>
<comment type="similarity">
    <text evidence="5">Belongs to the NtaA/SnaA/DszA monooxygenase family.</text>
</comment>
<dbReference type="PATRIC" id="fig|224911.5.peg.7827"/>
<dbReference type="Proteomes" id="UP000002526">
    <property type="component" value="Chromosome"/>
</dbReference>
<organism evidence="8 9">
    <name type="scientific">Bradyrhizobium diazoefficiens (strain JCM 10833 / BCRC 13528 / IAM 13628 / NBRC 14792 / USDA 110)</name>
    <dbReference type="NCBI Taxonomy" id="224911"/>
    <lineage>
        <taxon>Bacteria</taxon>
        <taxon>Pseudomonadati</taxon>
        <taxon>Pseudomonadota</taxon>
        <taxon>Alphaproteobacteria</taxon>
        <taxon>Hyphomicrobiales</taxon>
        <taxon>Nitrobacteraceae</taxon>
        <taxon>Bradyrhizobium</taxon>
    </lineage>
</organism>
<feature type="binding site" evidence="6">
    <location>
        <position position="187"/>
    </location>
    <ligand>
        <name>FMN</name>
        <dbReference type="ChEBI" id="CHEBI:58210"/>
    </ligand>
</feature>
<evidence type="ECO:0000256" key="3">
    <source>
        <dbReference type="ARBA" id="ARBA00023002"/>
    </source>
</evidence>
<name>Q89D43_BRADU</name>
<dbReference type="OrthoDB" id="9779442at2"/>
<evidence type="ECO:0000259" key="7">
    <source>
        <dbReference type="Pfam" id="PF00296"/>
    </source>
</evidence>
<dbReference type="GO" id="GO:0016705">
    <property type="term" value="F:oxidoreductase activity, acting on paired donors, with incorporation or reduction of molecular oxygen"/>
    <property type="evidence" value="ECO:0007669"/>
    <property type="project" value="InterPro"/>
</dbReference>
<dbReference type="InterPro" id="IPR051260">
    <property type="entry name" value="Diverse_substr_monoxygenases"/>
</dbReference>
<evidence type="ECO:0000313" key="9">
    <source>
        <dbReference type="Proteomes" id="UP000002526"/>
    </source>
</evidence>
<dbReference type="Pfam" id="PF00296">
    <property type="entry name" value="Bac_luciferase"/>
    <property type="match status" value="1"/>
</dbReference>
<evidence type="ECO:0000256" key="5">
    <source>
        <dbReference type="ARBA" id="ARBA00033748"/>
    </source>
</evidence>
<keyword evidence="9" id="KW-1185">Reference proteome</keyword>
<keyword evidence="3" id="KW-0560">Oxidoreductase</keyword>
<dbReference type="InterPro" id="IPR016215">
    <property type="entry name" value="NTA_MOA"/>
</dbReference>
<evidence type="ECO:0000256" key="6">
    <source>
        <dbReference type="PIRSR" id="PIRSR000337-1"/>
    </source>
</evidence>
<dbReference type="Gene3D" id="3.20.20.30">
    <property type="entry name" value="Luciferase-like domain"/>
    <property type="match status" value="1"/>
</dbReference>
<dbReference type="InterPro" id="IPR011251">
    <property type="entry name" value="Luciferase-like_dom"/>
</dbReference>
<keyword evidence="1 6" id="KW-0285">Flavoprotein</keyword>
<feature type="binding site" evidence="6">
    <location>
        <position position="260"/>
    </location>
    <ligand>
        <name>FMN</name>
        <dbReference type="ChEBI" id="CHEBI:58210"/>
    </ligand>
</feature>
<dbReference type="eggNOG" id="COG2141">
    <property type="taxonomic scope" value="Bacteria"/>
</dbReference>